<dbReference type="EMBL" id="JBBMQS010000002">
    <property type="protein sequence ID" value="MEM5496820.1"/>
    <property type="molecule type" value="Genomic_DNA"/>
</dbReference>
<organism evidence="5 6">
    <name type="scientific">Paraglaciecola mesophila</name>
    <dbReference type="NCBI Taxonomy" id="197222"/>
    <lineage>
        <taxon>Bacteria</taxon>
        <taxon>Pseudomonadati</taxon>
        <taxon>Pseudomonadota</taxon>
        <taxon>Gammaproteobacteria</taxon>
        <taxon>Alteromonadales</taxon>
        <taxon>Alteromonadaceae</taxon>
        <taxon>Paraglaciecola</taxon>
    </lineage>
</organism>
<keyword evidence="2 3" id="KW-0175">Coiled coil</keyword>
<comment type="caution">
    <text evidence="5">The sequence shown here is derived from an EMBL/GenBank/DDBJ whole genome shotgun (WGS) entry which is preliminary data.</text>
</comment>
<evidence type="ECO:0000256" key="3">
    <source>
        <dbReference type="SAM" id="Coils"/>
    </source>
</evidence>
<sequence length="443" mass="48381">MNTPITGRTTNEGISDTSAQDTIINNNKSSKTLWIATVCVISMLTLYWAVAPAISSWQSSDTSISAKRIHLGKVIRGDLVRDLSVQGRVVAAVSPRLYSPAQGTINLLVDAGDSVTKGQVVASVDSPELTNELQQEESSLQKLKMELDRQRIQAKKQALENQKAVDLARVALVAADREKRRADKAFGTQSISQIDFEKAQDELENAKLVFQHAKQDADLSKESLAFEVQSKQLLVKRQALMVSDLARKVDKLDVRSPVSGIVGNLAAQQKNQVAKNQAILSVVDLSEFELEVDIPESYADDLAINMPAIININGGEHLAALVTISPEIENNQVTGRVRFAIKDEQGNALIQPQGLRQNQRLTTRILMDKRSNVLMLSRGQFLESGSGRIAYVVEGNLAKRTDIVTGVRSLSSVEVLSGLSADQQVIISSTEQFNDAQTVLITQ</sequence>
<name>A0ABU9STB3_9ALTE</name>
<keyword evidence="4" id="KW-1133">Transmembrane helix</keyword>
<gene>
    <name evidence="5" type="ORF">WNY77_05385</name>
</gene>
<protein>
    <submittedName>
        <fullName evidence="5">Efflux RND transporter periplasmic adaptor subunit</fullName>
    </submittedName>
</protein>
<keyword evidence="6" id="KW-1185">Reference proteome</keyword>
<accession>A0ABU9STB3</accession>
<dbReference type="Proteomes" id="UP001461163">
    <property type="component" value="Unassembled WGS sequence"/>
</dbReference>
<dbReference type="Gene3D" id="2.40.50.100">
    <property type="match status" value="1"/>
</dbReference>
<reference evidence="5 6" key="1">
    <citation type="submission" date="2024-03" db="EMBL/GenBank/DDBJ databases">
        <title>Community enrichment and isolation of bacterial strains for fucoidan degradation.</title>
        <authorList>
            <person name="Sichert A."/>
        </authorList>
    </citation>
    <scope>NUCLEOTIDE SEQUENCE [LARGE SCALE GENOMIC DNA]</scope>
    <source>
        <strain evidence="5 6">AS12</strain>
    </source>
</reference>
<dbReference type="Gene3D" id="2.40.30.170">
    <property type="match status" value="1"/>
</dbReference>
<evidence type="ECO:0000256" key="1">
    <source>
        <dbReference type="ARBA" id="ARBA00004196"/>
    </source>
</evidence>
<evidence type="ECO:0000313" key="5">
    <source>
        <dbReference type="EMBL" id="MEM5496820.1"/>
    </source>
</evidence>
<dbReference type="Gene3D" id="1.10.287.470">
    <property type="entry name" value="Helix hairpin bin"/>
    <property type="match status" value="1"/>
</dbReference>
<feature type="coiled-coil region" evidence="3">
    <location>
        <begin position="126"/>
        <end position="162"/>
    </location>
</feature>
<keyword evidence="4" id="KW-0472">Membrane</keyword>
<proteinExistence type="predicted"/>
<evidence type="ECO:0000313" key="6">
    <source>
        <dbReference type="Proteomes" id="UP001461163"/>
    </source>
</evidence>
<comment type="subcellular location">
    <subcellularLocation>
        <location evidence="1">Cell envelope</location>
    </subcellularLocation>
</comment>
<dbReference type="Gene3D" id="2.40.420.20">
    <property type="match status" value="1"/>
</dbReference>
<feature type="transmembrane region" description="Helical" evidence="4">
    <location>
        <begin position="32"/>
        <end position="50"/>
    </location>
</feature>
<keyword evidence="4" id="KW-0812">Transmembrane</keyword>
<dbReference type="RefSeq" id="WP_342881121.1">
    <property type="nucleotide sequence ID" value="NZ_JBBMQS010000002.1"/>
</dbReference>
<evidence type="ECO:0000256" key="2">
    <source>
        <dbReference type="ARBA" id="ARBA00023054"/>
    </source>
</evidence>
<evidence type="ECO:0000256" key="4">
    <source>
        <dbReference type="SAM" id="Phobius"/>
    </source>
</evidence>
<dbReference type="PANTHER" id="PTHR32347">
    <property type="entry name" value="EFFLUX SYSTEM COMPONENT YKNX-RELATED"/>
    <property type="match status" value="1"/>
</dbReference>
<dbReference type="PANTHER" id="PTHR32347:SF14">
    <property type="entry name" value="EFFLUX SYSTEM COMPONENT YKNX-RELATED"/>
    <property type="match status" value="1"/>
</dbReference>
<dbReference type="InterPro" id="IPR050465">
    <property type="entry name" value="UPF0194_transport"/>
</dbReference>